<dbReference type="Pfam" id="PF00488">
    <property type="entry name" value="MutS_V"/>
    <property type="match status" value="1"/>
</dbReference>
<evidence type="ECO:0000256" key="1">
    <source>
        <dbReference type="ARBA" id="ARBA00022741"/>
    </source>
</evidence>
<keyword evidence="4" id="KW-0472">Membrane</keyword>
<dbReference type="SUPFAM" id="SSF52540">
    <property type="entry name" value="P-loop containing nucleoside triphosphate hydrolases"/>
    <property type="match status" value="1"/>
</dbReference>
<dbReference type="InterPro" id="IPR027417">
    <property type="entry name" value="P-loop_NTPase"/>
</dbReference>
<dbReference type="GO" id="GO:0140664">
    <property type="term" value="F:ATP-dependent DNA damage sensor activity"/>
    <property type="evidence" value="ECO:0007669"/>
    <property type="project" value="InterPro"/>
</dbReference>
<dbReference type="GO" id="GO:0030983">
    <property type="term" value="F:mismatched DNA binding"/>
    <property type="evidence" value="ECO:0007669"/>
    <property type="project" value="InterPro"/>
</dbReference>
<protein>
    <recommendedName>
        <fullName evidence="5">DNA mismatch repair proteins mutS family domain-containing protein</fullName>
    </recommendedName>
</protein>
<name>A0A7W7ZF44_9BACT</name>
<evidence type="ECO:0000256" key="3">
    <source>
        <dbReference type="ARBA" id="ARBA00023125"/>
    </source>
</evidence>
<dbReference type="InterPro" id="IPR045076">
    <property type="entry name" value="MutS"/>
</dbReference>
<keyword evidence="4" id="KW-0812">Transmembrane</keyword>
<keyword evidence="7" id="KW-1185">Reference proteome</keyword>
<feature type="transmembrane region" description="Helical" evidence="4">
    <location>
        <begin position="239"/>
        <end position="266"/>
    </location>
</feature>
<sequence>MSDMKRRTASSDTDHSAKSNSKVLSSYYDSLLTLKEDLQLAQSMRSRSMVLMAGGIGAGLVISVIAVVHPAVALVWAAMPLVLACFAAKNYIRAGKVWRNIERRTEYYKRGIDRLTGAWQGRARTGEEFARKNHLYQTDLNVIGEGSLFELLCTVRSEFGAERLADYLLEPISLAESKSRQMAVGELRGNSSLRERMSSLVDFRSEDASFSTFRGWLSLPHLVCPGWLRPLLLLSSGCSLLLGIGLLSHIFLSGLTLAVLGGMVAFKITVAGRVDAWAEFEALQAIAGYAYEEPDAIFPELLDGAPIFETTQLGHPLLDGDSCVRNDIAFNPRSQFYLMTGSNMAGKSTILRTIGLDAVIAFAGGPIRASQAKLSSMAICSSLTLSDSLLDGRSKFLAEVTRLGETIKLARSGRAVLFLIDEILSGTSSRDRTRSVASIVKALADCGAVGAISTHDHSLCKTIYPSAGSGVLFHMESPVPDDPLLFDYLLKPGGGNQLQR</sequence>
<dbReference type="PANTHER" id="PTHR11361">
    <property type="entry name" value="DNA MISMATCH REPAIR PROTEIN MUTS FAMILY MEMBER"/>
    <property type="match status" value="1"/>
</dbReference>
<dbReference type="Proteomes" id="UP000540989">
    <property type="component" value="Unassembled WGS sequence"/>
</dbReference>
<dbReference type="PANTHER" id="PTHR11361:SF99">
    <property type="entry name" value="DNA MISMATCH REPAIR PROTEIN"/>
    <property type="match status" value="1"/>
</dbReference>
<dbReference type="Gene3D" id="3.40.50.300">
    <property type="entry name" value="P-loop containing nucleotide triphosphate hydrolases"/>
    <property type="match status" value="1"/>
</dbReference>
<keyword evidence="3" id="KW-0238">DNA-binding</keyword>
<dbReference type="GO" id="GO:0006298">
    <property type="term" value="P:mismatch repair"/>
    <property type="evidence" value="ECO:0007669"/>
    <property type="project" value="InterPro"/>
</dbReference>
<accession>A0A7W7ZF44</accession>
<dbReference type="RefSeq" id="WP_184219070.1">
    <property type="nucleotide sequence ID" value="NZ_JACHIP010000004.1"/>
</dbReference>
<keyword evidence="4" id="KW-1133">Transmembrane helix</keyword>
<proteinExistence type="predicted"/>
<keyword evidence="1" id="KW-0547">Nucleotide-binding</keyword>
<feature type="domain" description="DNA mismatch repair proteins mutS family" evidence="5">
    <location>
        <begin position="334"/>
        <end position="499"/>
    </location>
</feature>
<feature type="transmembrane region" description="Helical" evidence="4">
    <location>
        <begin position="49"/>
        <end position="68"/>
    </location>
</feature>
<keyword evidence="2" id="KW-0067">ATP-binding</keyword>
<dbReference type="GO" id="GO:0005524">
    <property type="term" value="F:ATP binding"/>
    <property type="evidence" value="ECO:0007669"/>
    <property type="project" value="UniProtKB-KW"/>
</dbReference>
<evidence type="ECO:0000256" key="4">
    <source>
        <dbReference type="SAM" id="Phobius"/>
    </source>
</evidence>
<gene>
    <name evidence="6" type="ORF">HDF16_003529</name>
</gene>
<dbReference type="EMBL" id="JACHIP010000004">
    <property type="protein sequence ID" value="MBB5058815.1"/>
    <property type="molecule type" value="Genomic_DNA"/>
</dbReference>
<evidence type="ECO:0000313" key="7">
    <source>
        <dbReference type="Proteomes" id="UP000540989"/>
    </source>
</evidence>
<comment type="caution">
    <text evidence="6">The sequence shown here is derived from an EMBL/GenBank/DDBJ whole genome shotgun (WGS) entry which is preliminary data.</text>
</comment>
<dbReference type="InterPro" id="IPR000432">
    <property type="entry name" value="DNA_mismatch_repair_MutS_C"/>
</dbReference>
<feature type="transmembrane region" description="Helical" evidence="4">
    <location>
        <begin position="74"/>
        <end position="92"/>
    </location>
</feature>
<organism evidence="6 7">
    <name type="scientific">Granulicella aggregans</name>
    <dbReference type="NCBI Taxonomy" id="474949"/>
    <lineage>
        <taxon>Bacteria</taxon>
        <taxon>Pseudomonadati</taxon>
        <taxon>Acidobacteriota</taxon>
        <taxon>Terriglobia</taxon>
        <taxon>Terriglobales</taxon>
        <taxon>Acidobacteriaceae</taxon>
        <taxon>Granulicella</taxon>
    </lineage>
</organism>
<dbReference type="AlphaFoldDB" id="A0A7W7ZF44"/>
<dbReference type="GO" id="GO:0005829">
    <property type="term" value="C:cytosol"/>
    <property type="evidence" value="ECO:0007669"/>
    <property type="project" value="TreeGrafter"/>
</dbReference>
<evidence type="ECO:0000256" key="2">
    <source>
        <dbReference type="ARBA" id="ARBA00022840"/>
    </source>
</evidence>
<reference evidence="6 7" key="1">
    <citation type="submission" date="2020-08" db="EMBL/GenBank/DDBJ databases">
        <title>Genomic Encyclopedia of Type Strains, Phase IV (KMG-V): Genome sequencing to study the core and pangenomes of soil and plant-associated prokaryotes.</title>
        <authorList>
            <person name="Whitman W."/>
        </authorList>
    </citation>
    <scope>NUCLEOTIDE SEQUENCE [LARGE SCALE GENOMIC DNA]</scope>
    <source>
        <strain evidence="6 7">M8UP14</strain>
    </source>
</reference>
<evidence type="ECO:0000313" key="6">
    <source>
        <dbReference type="EMBL" id="MBB5058815.1"/>
    </source>
</evidence>
<dbReference type="SMART" id="SM00534">
    <property type="entry name" value="MUTSac"/>
    <property type="match status" value="1"/>
</dbReference>
<evidence type="ECO:0000259" key="5">
    <source>
        <dbReference type="SMART" id="SM00534"/>
    </source>
</evidence>